<sequence length="958" mass="108129">MQLPPSTTSDAARAVRFRPSATNEWDRMPAEIQNMILDAAGPFTKFVNGLLLAANLWGMTGEQRIQLWQDAIDVDWQGDLKLLPDVDITSDSLRMSRSIWVRIKDDFYDFDVRRIAIRNCWVDLIDFDDEIGAASAAAFENAVWLLEDVIDVRKLVKPIFRLAEDAALFGQLEALKFLHERMQGQPWRPSVGEKAANSGNLDLVVWLSEHRPECFDASAFEGAAWGDHIHIARWLAEKFAFACDLHAFDCAARNNNFSMIQFLEERFPQVLENMEPEDPFVSSDIRVLEWLQSRNLIVPREILQNIAGDGKIDVLEWAMARFRTDLQEDDLIFAHNRLHNHLLKWAYHRGVPFTLKSAEWAADKHNADLMAWLISRDAGLIPLLAEATAGYGGYVLMEWWREQHGVVFGQRELEAATRKGNMPIARRLLALDDAEWDLDAARFWKSTRMDMGRCSWRASMLRSMRLLLAHDRLAERLDGQPAPPPAVSPPLAAAPASTTSQPPSTTSDAARAVRFRPSATNEWDRMPAEIQNKILAHAGVLTLWLNGRIDDANLDVDQFKSMLVDVFELDWQGNLTTLPFKKFRYANQTPLRHMRTRSMHARIKVLGLRHLKDALDQAAILNGWTDLLNFKRPDEIAYNSACCGSIAMLEHLADERKVVELHEEHARLAAEFGHLEMLKWLHERMLDDTWTTEVMESAACSGHLDCVEFLNSNRMEGCTNWAMDGAARNGHLAVVKFLHANRTEGCTANAINDAAFNGHLTVVKWLYENLPRRRSGRAIVFAAQNDHADVVEWLLKNCKLSDIADAAAAAAGKGHLSLVQRIHALASSAITAASADEASSFGHVSVLEWLVNKAGVMPSEGAISRAVANGNVRMLPWFRNRMPDMFRAHLASKVGNESADAVIDWFDREDLPLVPADVMRLAIKEQQILVVKWLLEHMDRAIWHKGDQKRARKLVGVA</sequence>
<protein>
    <recommendedName>
        <fullName evidence="4">Ankyrin repeat protein</fullName>
    </recommendedName>
</protein>
<evidence type="ECO:0000313" key="3">
    <source>
        <dbReference type="Proteomes" id="UP001527925"/>
    </source>
</evidence>
<organism evidence="2 3">
    <name type="scientific">Polyrhizophydium stewartii</name>
    <dbReference type="NCBI Taxonomy" id="2732419"/>
    <lineage>
        <taxon>Eukaryota</taxon>
        <taxon>Fungi</taxon>
        <taxon>Fungi incertae sedis</taxon>
        <taxon>Chytridiomycota</taxon>
        <taxon>Chytridiomycota incertae sedis</taxon>
        <taxon>Chytridiomycetes</taxon>
        <taxon>Rhizophydiales</taxon>
        <taxon>Rhizophydiales incertae sedis</taxon>
        <taxon>Polyrhizophydium</taxon>
    </lineage>
</organism>
<reference evidence="2 3" key="1">
    <citation type="submission" date="2023-09" db="EMBL/GenBank/DDBJ databases">
        <title>Pangenome analysis of Batrachochytrium dendrobatidis and related Chytrids.</title>
        <authorList>
            <person name="Yacoub M.N."/>
            <person name="Stajich J.E."/>
            <person name="James T.Y."/>
        </authorList>
    </citation>
    <scope>NUCLEOTIDE SEQUENCE [LARGE SCALE GENOMIC DNA]</scope>
    <source>
        <strain evidence="2 3">JEL0888</strain>
    </source>
</reference>
<dbReference type="Pfam" id="PF12796">
    <property type="entry name" value="Ank_2"/>
    <property type="match status" value="1"/>
</dbReference>
<keyword evidence="3" id="KW-1185">Reference proteome</keyword>
<gene>
    <name evidence="2" type="ORF">HK105_206752</name>
</gene>
<evidence type="ECO:0008006" key="4">
    <source>
        <dbReference type="Google" id="ProtNLM"/>
    </source>
</evidence>
<feature type="region of interest" description="Disordered" evidence="1">
    <location>
        <begin position="478"/>
        <end position="510"/>
    </location>
</feature>
<proteinExistence type="predicted"/>
<dbReference type="InterPro" id="IPR002110">
    <property type="entry name" value="Ankyrin_rpt"/>
</dbReference>
<comment type="caution">
    <text evidence="2">The sequence shown here is derived from an EMBL/GenBank/DDBJ whole genome shotgun (WGS) entry which is preliminary data.</text>
</comment>
<dbReference type="PANTHER" id="PTHR46586:SF3">
    <property type="entry name" value="ANKYRIN REPEAT-CONTAINING PROTEIN"/>
    <property type="match status" value="1"/>
</dbReference>
<evidence type="ECO:0000256" key="1">
    <source>
        <dbReference type="SAM" id="MobiDB-lite"/>
    </source>
</evidence>
<name>A0ABR4N2I4_9FUNG</name>
<dbReference type="InterPro" id="IPR052050">
    <property type="entry name" value="SecEffector_AnkRepeat"/>
</dbReference>
<feature type="compositionally biased region" description="Low complexity" evidence="1">
    <location>
        <begin position="489"/>
        <end position="510"/>
    </location>
</feature>
<dbReference type="EMBL" id="JADGIZ020000042">
    <property type="protein sequence ID" value="KAL2913736.1"/>
    <property type="molecule type" value="Genomic_DNA"/>
</dbReference>
<dbReference type="SUPFAM" id="SSF48403">
    <property type="entry name" value="Ankyrin repeat"/>
    <property type="match status" value="2"/>
</dbReference>
<accession>A0ABR4N2I4</accession>
<dbReference type="InterPro" id="IPR036770">
    <property type="entry name" value="Ankyrin_rpt-contain_sf"/>
</dbReference>
<dbReference type="PANTHER" id="PTHR46586">
    <property type="entry name" value="ANKYRIN REPEAT-CONTAINING PROTEIN"/>
    <property type="match status" value="1"/>
</dbReference>
<dbReference type="Gene3D" id="1.25.40.20">
    <property type="entry name" value="Ankyrin repeat-containing domain"/>
    <property type="match status" value="3"/>
</dbReference>
<evidence type="ECO:0000313" key="2">
    <source>
        <dbReference type="EMBL" id="KAL2913736.1"/>
    </source>
</evidence>
<dbReference type="Proteomes" id="UP001527925">
    <property type="component" value="Unassembled WGS sequence"/>
</dbReference>